<protein>
    <submittedName>
        <fullName evidence="2">Uncharacterized protein</fullName>
    </submittedName>
</protein>
<proteinExistence type="predicted"/>
<accession>A0AAV7N508</accession>
<feature type="region of interest" description="Disordered" evidence="1">
    <location>
        <begin position="128"/>
        <end position="166"/>
    </location>
</feature>
<sequence>MNTDPSERSRPRFVNSYLRVRGGRLRGHLCIVCSAPAKMPLHWWNSTVIIVSHSRNILPAEKPCHCRPSNVGDGFILELERSKSLHRRRSASSARPSLGERGCVLSLPFPGNREHTWILPPTWCTQASDGSAEIDSPSEVGPPRRSWVRVSDPRSGNQRTPGADGL</sequence>
<comment type="caution">
    <text evidence="2">The sequence shown here is derived from an EMBL/GenBank/DDBJ whole genome shotgun (WGS) entry which is preliminary data.</text>
</comment>
<evidence type="ECO:0000256" key="1">
    <source>
        <dbReference type="SAM" id="MobiDB-lite"/>
    </source>
</evidence>
<dbReference type="AlphaFoldDB" id="A0AAV7N508"/>
<evidence type="ECO:0000313" key="2">
    <source>
        <dbReference type="EMBL" id="KAJ1111102.1"/>
    </source>
</evidence>
<evidence type="ECO:0000313" key="3">
    <source>
        <dbReference type="Proteomes" id="UP001066276"/>
    </source>
</evidence>
<reference evidence="2" key="1">
    <citation type="journal article" date="2022" name="bioRxiv">
        <title>Sequencing and chromosome-scale assembly of the giantPleurodeles waltlgenome.</title>
        <authorList>
            <person name="Brown T."/>
            <person name="Elewa A."/>
            <person name="Iarovenko S."/>
            <person name="Subramanian E."/>
            <person name="Araus A.J."/>
            <person name="Petzold A."/>
            <person name="Susuki M."/>
            <person name="Suzuki K.-i.T."/>
            <person name="Hayashi T."/>
            <person name="Toyoda A."/>
            <person name="Oliveira C."/>
            <person name="Osipova E."/>
            <person name="Leigh N.D."/>
            <person name="Simon A."/>
            <person name="Yun M.H."/>
        </authorList>
    </citation>
    <scope>NUCLEOTIDE SEQUENCE</scope>
    <source>
        <strain evidence="2">20211129_DDA</strain>
        <tissue evidence="2">Liver</tissue>
    </source>
</reference>
<dbReference type="EMBL" id="JANPWB010000013">
    <property type="protein sequence ID" value="KAJ1111102.1"/>
    <property type="molecule type" value="Genomic_DNA"/>
</dbReference>
<name>A0AAV7N508_PLEWA</name>
<dbReference type="Proteomes" id="UP001066276">
    <property type="component" value="Chromosome 9"/>
</dbReference>
<organism evidence="2 3">
    <name type="scientific">Pleurodeles waltl</name>
    <name type="common">Iberian ribbed newt</name>
    <dbReference type="NCBI Taxonomy" id="8319"/>
    <lineage>
        <taxon>Eukaryota</taxon>
        <taxon>Metazoa</taxon>
        <taxon>Chordata</taxon>
        <taxon>Craniata</taxon>
        <taxon>Vertebrata</taxon>
        <taxon>Euteleostomi</taxon>
        <taxon>Amphibia</taxon>
        <taxon>Batrachia</taxon>
        <taxon>Caudata</taxon>
        <taxon>Salamandroidea</taxon>
        <taxon>Salamandridae</taxon>
        <taxon>Pleurodelinae</taxon>
        <taxon>Pleurodeles</taxon>
    </lineage>
</organism>
<gene>
    <name evidence="2" type="ORF">NDU88_008440</name>
</gene>
<keyword evidence="3" id="KW-1185">Reference proteome</keyword>